<feature type="chain" id="PRO_5009909675" evidence="2">
    <location>
        <begin position="20"/>
        <end position="398"/>
    </location>
</feature>
<dbReference type="RefSeq" id="WP_073174177.1">
    <property type="nucleotide sequence ID" value="NZ_FQVE01000003.1"/>
</dbReference>
<dbReference type="Pfam" id="PF13884">
    <property type="entry name" value="Peptidase_S74"/>
    <property type="match status" value="1"/>
</dbReference>
<evidence type="ECO:0000259" key="3">
    <source>
        <dbReference type="PROSITE" id="PS51688"/>
    </source>
</evidence>
<sequence>MKLTFLTIGISLFSTTAYSQIGINTPTPSAALDIAGKGSTGTTKALEVNNSNATEMVTVLDNGNVGINTSAPTQKLTVVDPLNTNSYNGTVSILSADKTSGVGIGNAGIQAVGSNTNNNIHINGKGSGNIILQHPSVSTGGVGINISNPASKFNMINGRMIVSAGANPDSPLSNGWHDLAAPANTAEGVILRLVNTSPVAVGNTSIIGFNSYNGGGATWGIGSRQISTTISDSKLFIGWSNGGSYLERMTMDSSGNLTIQGTTATKPGGGSWTAASDARVKKEINPYTDGLEQLLQIKPVVFKYNGKGDTKDDQKKYIGVIAQDIEKIAPYAVTETDIKVDNSGKGMLQLTDAGSFTYMTINAIREQQAMIEAQQKEITELKKILQQQQAAINKLTEN</sequence>
<dbReference type="InterPro" id="IPR030392">
    <property type="entry name" value="S74_ICA"/>
</dbReference>
<feature type="coiled-coil region" evidence="1">
    <location>
        <begin position="364"/>
        <end position="398"/>
    </location>
</feature>
<keyword evidence="2" id="KW-0732">Signal</keyword>
<accession>A0A1M5DZ55</accession>
<name>A0A1M5DZ55_9FLAO</name>
<dbReference type="AlphaFoldDB" id="A0A1M5DZ55"/>
<dbReference type="EMBL" id="FQVE01000003">
    <property type="protein sequence ID" value="SHF72121.1"/>
    <property type="molecule type" value="Genomic_DNA"/>
</dbReference>
<feature type="domain" description="Peptidase S74" evidence="3">
    <location>
        <begin position="276"/>
        <end position="378"/>
    </location>
</feature>
<feature type="signal peptide" evidence="2">
    <location>
        <begin position="1"/>
        <end position="19"/>
    </location>
</feature>
<dbReference type="PROSITE" id="PS51688">
    <property type="entry name" value="ICA"/>
    <property type="match status" value="1"/>
</dbReference>
<organism evidence="4 5">
    <name type="scientific">Chryseobacterium vrystaatense</name>
    <dbReference type="NCBI Taxonomy" id="307480"/>
    <lineage>
        <taxon>Bacteria</taxon>
        <taxon>Pseudomonadati</taxon>
        <taxon>Bacteroidota</taxon>
        <taxon>Flavobacteriia</taxon>
        <taxon>Flavobacteriales</taxon>
        <taxon>Weeksellaceae</taxon>
        <taxon>Chryseobacterium group</taxon>
        <taxon>Chryseobacterium</taxon>
    </lineage>
</organism>
<proteinExistence type="predicted"/>
<evidence type="ECO:0000256" key="2">
    <source>
        <dbReference type="SAM" id="SignalP"/>
    </source>
</evidence>
<gene>
    <name evidence="4" type="ORF">SAMN02787073_2758</name>
</gene>
<keyword evidence="1" id="KW-0175">Coiled coil</keyword>
<dbReference type="Proteomes" id="UP000184108">
    <property type="component" value="Unassembled WGS sequence"/>
</dbReference>
<dbReference type="InterPro" id="IPR036388">
    <property type="entry name" value="WH-like_DNA-bd_sf"/>
</dbReference>
<reference evidence="5" key="1">
    <citation type="submission" date="2016-11" db="EMBL/GenBank/DDBJ databases">
        <authorList>
            <person name="Varghese N."/>
            <person name="Submissions S."/>
        </authorList>
    </citation>
    <scope>NUCLEOTIDE SEQUENCE [LARGE SCALE GENOMIC DNA]</scope>
    <source>
        <strain evidence="5">YR203</strain>
    </source>
</reference>
<evidence type="ECO:0000256" key="1">
    <source>
        <dbReference type="SAM" id="Coils"/>
    </source>
</evidence>
<dbReference type="Gene3D" id="1.10.10.10">
    <property type="entry name" value="Winged helix-like DNA-binding domain superfamily/Winged helix DNA-binding domain"/>
    <property type="match status" value="1"/>
</dbReference>
<evidence type="ECO:0000313" key="4">
    <source>
        <dbReference type="EMBL" id="SHF72121.1"/>
    </source>
</evidence>
<evidence type="ECO:0000313" key="5">
    <source>
        <dbReference type="Proteomes" id="UP000184108"/>
    </source>
</evidence>
<protein>
    <submittedName>
        <fullName evidence="4">Chaperone of endosialidase</fullName>
    </submittedName>
</protein>